<gene>
    <name evidence="1" type="ORF">LV75_005634</name>
</gene>
<accession>A0ABT1IKP3</accession>
<reference evidence="1 2" key="1">
    <citation type="submission" date="2022-06" db="EMBL/GenBank/DDBJ databases">
        <title>Genomic Encyclopedia of Archaeal and Bacterial Type Strains, Phase II (KMG-II): from individual species to whole genera.</title>
        <authorList>
            <person name="Goeker M."/>
        </authorList>
    </citation>
    <scope>NUCLEOTIDE SEQUENCE [LARGE SCALE GENOMIC DNA]</scope>
    <source>
        <strain evidence="1 2">DSM 44255</strain>
    </source>
</reference>
<dbReference type="Gene3D" id="3.30.530.20">
    <property type="match status" value="1"/>
</dbReference>
<name>A0ABT1IKP3_9PSEU</name>
<evidence type="ECO:0000313" key="1">
    <source>
        <dbReference type="EMBL" id="MCP2273108.1"/>
    </source>
</evidence>
<keyword evidence="2" id="KW-1185">Reference proteome</keyword>
<comment type="caution">
    <text evidence="1">The sequence shown here is derived from an EMBL/GenBank/DDBJ whole genome shotgun (WGS) entry which is preliminary data.</text>
</comment>
<dbReference type="SUPFAM" id="SSF55961">
    <property type="entry name" value="Bet v1-like"/>
    <property type="match status" value="1"/>
</dbReference>
<dbReference type="Proteomes" id="UP001205185">
    <property type="component" value="Unassembled WGS sequence"/>
</dbReference>
<dbReference type="InterPro" id="IPR023393">
    <property type="entry name" value="START-like_dom_sf"/>
</dbReference>
<dbReference type="RefSeq" id="WP_308211055.1">
    <property type="nucleotide sequence ID" value="NZ_BAAAVB010000019.1"/>
</dbReference>
<sequence>MTDPLRRADSWTRSDPIAVNDPGLTQDAGWQIGVSRTLPHPLAKVWDLISGTTGISLWLGPGAVLQPTRGSLYATRDGAVGDVRGYRDRDRIRVTCKPSGWDHFTTIQVTVSAKAPDKTLLRFHQEWLADSAERVRQRDHWQSVMDRVAGALDSTP</sequence>
<protein>
    <submittedName>
        <fullName evidence="1">Conserved protein YndB, AHSA1/START domain</fullName>
    </submittedName>
</protein>
<proteinExistence type="predicted"/>
<organism evidence="1 2">
    <name type="scientific">Actinokineospora diospyrosa</name>
    <dbReference type="NCBI Taxonomy" id="103728"/>
    <lineage>
        <taxon>Bacteria</taxon>
        <taxon>Bacillati</taxon>
        <taxon>Actinomycetota</taxon>
        <taxon>Actinomycetes</taxon>
        <taxon>Pseudonocardiales</taxon>
        <taxon>Pseudonocardiaceae</taxon>
        <taxon>Actinokineospora</taxon>
    </lineage>
</organism>
<dbReference type="EMBL" id="JAMTCO010000015">
    <property type="protein sequence ID" value="MCP2273108.1"/>
    <property type="molecule type" value="Genomic_DNA"/>
</dbReference>
<evidence type="ECO:0000313" key="2">
    <source>
        <dbReference type="Proteomes" id="UP001205185"/>
    </source>
</evidence>